<accession>A0AAW1W5B2</accession>
<sequence length="80" mass="8571">MACTTRRSRGRKAGSAGSRGRRRRAGVAGAPQLHRGGGPRLHGGVDRGRRSLREAAKLGVRRQTTALWRRVDDGIGGSIK</sequence>
<dbReference type="Proteomes" id="UP001457282">
    <property type="component" value="Unassembled WGS sequence"/>
</dbReference>
<evidence type="ECO:0000256" key="1">
    <source>
        <dbReference type="SAM" id="MobiDB-lite"/>
    </source>
</evidence>
<dbReference type="EMBL" id="JBEDUW010000007">
    <property type="protein sequence ID" value="KAK9913945.1"/>
    <property type="molecule type" value="Genomic_DNA"/>
</dbReference>
<comment type="caution">
    <text evidence="2">The sequence shown here is derived from an EMBL/GenBank/DDBJ whole genome shotgun (WGS) entry which is preliminary data.</text>
</comment>
<proteinExistence type="predicted"/>
<feature type="compositionally biased region" description="Basic residues" evidence="1">
    <location>
        <begin position="1"/>
        <end position="12"/>
    </location>
</feature>
<protein>
    <submittedName>
        <fullName evidence="2">Uncharacterized protein</fullName>
    </submittedName>
</protein>
<name>A0AAW1W5B2_RUBAR</name>
<dbReference type="AlphaFoldDB" id="A0AAW1W5B2"/>
<feature type="region of interest" description="Disordered" evidence="1">
    <location>
        <begin position="1"/>
        <end position="47"/>
    </location>
</feature>
<gene>
    <name evidence="2" type="ORF">M0R45_037744</name>
</gene>
<evidence type="ECO:0000313" key="2">
    <source>
        <dbReference type="EMBL" id="KAK9913945.1"/>
    </source>
</evidence>
<evidence type="ECO:0000313" key="3">
    <source>
        <dbReference type="Proteomes" id="UP001457282"/>
    </source>
</evidence>
<organism evidence="2 3">
    <name type="scientific">Rubus argutus</name>
    <name type="common">Southern blackberry</name>
    <dbReference type="NCBI Taxonomy" id="59490"/>
    <lineage>
        <taxon>Eukaryota</taxon>
        <taxon>Viridiplantae</taxon>
        <taxon>Streptophyta</taxon>
        <taxon>Embryophyta</taxon>
        <taxon>Tracheophyta</taxon>
        <taxon>Spermatophyta</taxon>
        <taxon>Magnoliopsida</taxon>
        <taxon>eudicotyledons</taxon>
        <taxon>Gunneridae</taxon>
        <taxon>Pentapetalae</taxon>
        <taxon>rosids</taxon>
        <taxon>fabids</taxon>
        <taxon>Rosales</taxon>
        <taxon>Rosaceae</taxon>
        <taxon>Rosoideae</taxon>
        <taxon>Rosoideae incertae sedis</taxon>
        <taxon>Rubus</taxon>
    </lineage>
</organism>
<reference evidence="2 3" key="1">
    <citation type="journal article" date="2023" name="G3 (Bethesda)">
        <title>A chromosome-length genome assembly and annotation of blackberry (Rubus argutus, cv. 'Hillquist').</title>
        <authorList>
            <person name="Bruna T."/>
            <person name="Aryal R."/>
            <person name="Dudchenko O."/>
            <person name="Sargent D.J."/>
            <person name="Mead D."/>
            <person name="Buti M."/>
            <person name="Cavallini A."/>
            <person name="Hytonen T."/>
            <person name="Andres J."/>
            <person name="Pham M."/>
            <person name="Weisz D."/>
            <person name="Mascagni F."/>
            <person name="Usai G."/>
            <person name="Natali L."/>
            <person name="Bassil N."/>
            <person name="Fernandez G.E."/>
            <person name="Lomsadze A."/>
            <person name="Armour M."/>
            <person name="Olukolu B."/>
            <person name="Poorten T."/>
            <person name="Britton C."/>
            <person name="Davik J."/>
            <person name="Ashrafi H."/>
            <person name="Aiden E.L."/>
            <person name="Borodovsky M."/>
            <person name="Worthington M."/>
        </authorList>
    </citation>
    <scope>NUCLEOTIDE SEQUENCE [LARGE SCALE GENOMIC DNA]</scope>
    <source>
        <strain evidence="2">PI 553951</strain>
    </source>
</reference>
<keyword evidence="3" id="KW-1185">Reference proteome</keyword>